<name>A0A430FAG2_9BIFI</name>
<keyword evidence="2" id="KW-1185">Reference proteome</keyword>
<evidence type="ECO:0000313" key="2">
    <source>
        <dbReference type="Proteomes" id="UP000288052"/>
    </source>
</evidence>
<proteinExistence type="predicted"/>
<protein>
    <submittedName>
        <fullName evidence="1">Uncharacterized protein</fullName>
    </submittedName>
</protein>
<accession>A0A430FAG2</accession>
<evidence type="ECO:0000313" key="1">
    <source>
        <dbReference type="EMBL" id="RSX49821.1"/>
    </source>
</evidence>
<comment type="caution">
    <text evidence="1">The sequence shown here is derived from an EMBL/GenBank/DDBJ whole genome shotgun (WGS) entry which is preliminary data.</text>
</comment>
<gene>
    <name evidence="1" type="ORF">D2E22_0282</name>
</gene>
<reference evidence="1 2" key="1">
    <citation type="submission" date="2018-09" db="EMBL/GenBank/DDBJ databases">
        <title>Characterization of the phylogenetic diversity of five novel species belonging to the genus Bifidobacterium.</title>
        <authorList>
            <person name="Lugli G.A."/>
            <person name="Duranti S."/>
            <person name="Milani C."/>
        </authorList>
    </citation>
    <scope>NUCLEOTIDE SEQUENCE [LARGE SCALE GENOMIC DNA]</scope>
    <source>
        <strain evidence="1 2">2020B</strain>
    </source>
</reference>
<sequence>MKDTTETTLYATLRHLTLRTLQTDERIAAAFRMRTIGVETHDNGIEQLEDD</sequence>
<dbReference type="EMBL" id="QXGI01000001">
    <property type="protein sequence ID" value="RSX49821.1"/>
    <property type="molecule type" value="Genomic_DNA"/>
</dbReference>
<organism evidence="1 2">
    <name type="scientific">Bifidobacterium castoris</name>
    <dbReference type="NCBI Taxonomy" id="2306972"/>
    <lineage>
        <taxon>Bacteria</taxon>
        <taxon>Bacillati</taxon>
        <taxon>Actinomycetota</taxon>
        <taxon>Actinomycetes</taxon>
        <taxon>Bifidobacteriales</taxon>
        <taxon>Bifidobacteriaceae</taxon>
        <taxon>Bifidobacterium</taxon>
    </lineage>
</organism>
<dbReference type="AlphaFoldDB" id="A0A430FAG2"/>
<dbReference type="Proteomes" id="UP000288052">
    <property type="component" value="Unassembled WGS sequence"/>
</dbReference>
<dbReference type="RefSeq" id="WP_164518363.1">
    <property type="nucleotide sequence ID" value="NZ_QXGI01000001.1"/>
</dbReference>